<gene>
    <name evidence="2" type="ORF">C922_01917</name>
</gene>
<dbReference type="GeneID" id="20037191"/>
<evidence type="ECO:0000313" key="2">
    <source>
        <dbReference type="EMBL" id="EUD67728.1"/>
    </source>
</evidence>
<organism evidence="2 3">
    <name type="scientific">Plasmodium inui San Antonio 1</name>
    <dbReference type="NCBI Taxonomy" id="1237626"/>
    <lineage>
        <taxon>Eukaryota</taxon>
        <taxon>Sar</taxon>
        <taxon>Alveolata</taxon>
        <taxon>Apicomplexa</taxon>
        <taxon>Aconoidasida</taxon>
        <taxon>Haemosporida</taxon>
        <taxon>Plasmodiidae</taxon>
        <taxon>Plasmodium</taxon>
        <taxon>Plasmodium (Plasmodium)</taxon>
    </lineage>
</organism>
<dbReference type="EMBL" id="KI965465">
    <property type="protein sequence ID" value="EUD67728.1"/>
    <property type="molecule type" value="Genomic_DNA"/>
</dbReference>
<feature type="compositionally biased region" description="Low complexity" evidence="1">
    <location>
        <begin position="226"/>
        <end position="245"/>
    </location>
</feature>
<dbReference type="AlphaFoldDB" id="W7A8W7"/>
<dbReference type="Proteomes" id="UP000030640">
    <property type="component" value="Unassembled WGS sequence"/>
</dbReference>
<feature type="region of interest" description="Disordered" evidence="1">
    <location>
        <begin position="217"/>
        <end position="250"/>
    </location>
</feature>
<accession>W7A8W7</accession>
<evidence type="ECO:0000313" key="3">
    <source>
        <dbReference type="Proteomes" id="UP000030640"/>
    </source>
</evidence>
<protein>
    <submittedName>
        <fullName evidence="2">Uncharacterized protein</fullName>
    </submittedName>
</protein>
<dbReference type="RefSeq" id="XP_008815738.1">
    <property type="nucleotide sequence ID" value="XM_008817516.1"/>
</dbReference>
<dbReference type="OrthoDB" id="390600at2759"/>
<name>W7A8W7_9APIC</name>
<sequence length="322" mass="37761">MNNNFQNENFKEDNYIKAWIKQSENPELYKDWNDIEDQSYPNELVKVVDFNNFNSNLINTIMTEHSVEMSQKKKKRKAYSLFYSNEINPENNNPSCNEEYPNYYDSCIYPSYDDSNVKYFSSLDKTPVGGRMADRPKLQLKQEKKRMSIKKMKRENICTENNYNDRMICGNFISSSPLIKLKEFTKPSYGSESTSEFFNNYEFETPVKVLSSKKKSYDYKNRKDNSTTNTTKENSSQENASSNNSETKRTINFSNKTDDFNDLHYNSENDFLTSSEYVDDDDSSRCSNKKQSEVNFLGQRLDYKVVGNVINISKNHPHFTMS</sequence>
<reference evidence="2 3" key="1">
    <citation type="submission" date="2013-02" db="EMBL/GenBank/DDBJ databases">
        <title>The Genome Sequence of Plasmodium inui San Antonio 1.</title>
        <authorList>
            <consortium name="The Broad Institute Genome Sequencing Platform"/>
            <consortium name="The Broad Institute Genome Sequencing Center for Infectious Disease"/>
            <person name="Neafsey D."/>
            <person name="Cheeseman I."/>
            <person name="Volkman S."/>
            <person name="Adams J."/>
            <person name="Walker B."/>
            <person name="Young S.K."/>
            <person name="Zeng Q."/>
            <person name="Gargeya S."/>
            <person name="Fitzgerald M."/>
            <person name="Haas B."/>
            <person name="Abouelleil A."/>
            <person name="Alvarado L."/>
            <person name="Arachchi H.M."/>
            <person name="Berlin A.M."/>
            <person name="Chapman S.B."/>
            <person name="Dewar J."/>
            <person name="Goldberg J."/>
            <person name="Griggs A."/>
            <person name="Gujja S."/>
            <person name="Hansen M."/>
            <person name="Howarth C."/>
            <person name="Imamovic A."/>
            <person name="Larimer J."/>
            <person name="McCowan C."/>
            <person name="Murphy C."/>
            <person name="Neiman D."/>
            <person name="Pearson M."/>
            <person name="Priest M."/>
            <person name="Roberts A."/>
            <person name="Saif S."/>
            <person name="Shea T."/>
            <person name="Sisk P."/>
            <person name="Sykes S."/>
            <person name="Wortman J."/>
            <person name="Nusbaum C."/>
            <person name="Birren B."/>
        </authorList>
    </citation>
    <scope>NUCLEOTIDE SEQUENCE [LARGE SCALE GENOMIC DNA]</scope>
    <source>
        <strain evidence="2 3">San Antonio 1</strain>
    </source>
</reference>
<dbReference type="VEuPathDB" id="PlasmoDB:C922_01917"/>
<proteinExistence type="predicted"/>
<keyword evidence="3" id="KW-1185">Reference proteome</keyword>
<evidence type="ECO:0000256" key="1">
    <source>
        <dbReference type="SAM" id="MobiDB-lite"/>
    </source>
</evidence>